<dbReference type="PANTHER" id="PTHR34305:SF1">
    <property type="entry name" value="SWIM-TYPE DOMAIN-CONTAINING PROTEIN"/>
    <property type="match status" value="1"/>
</dbReference>
<evidence type="ECO:0000256" key="1">
    <source>
        <dbReference type="SAM" id="Phobius"/>
    </source>
</evidence>
<dbReference type="Proteomes" id="UP000828390">
    <property type="component" value="Unassembled WGS sequence"/>
</dbReference>
<keyword evidence="1" id="KW-0812">Transmembrane</keyword>
<gene>
    <name evidence="2" type="ORF">DPMN_153438</name>
</gene>
<keyword evidence="3" id="KW-1185">Reference proteome</keyword>
<keyword evidence="1" id="KW-1133">Transmembrane helix</keyword>
<evidence type="ECO:0000313" key="3">
    <source>
        <dbReference type="Proteomes" id="UP000828390"/>
    </source>
</evidence>
<dbReference type="AlphaFoldDB" id="A0A9D4J9E1"/>
<reference evidence="2" key="1">
    <citation type="journal article" date="2019" name="bioRxiv">
        <title>The Genome of the Zebra Mussel, Dreissena polymorpha: A Resource for Invasive Species Research.</title>
        <authorList>
            <person name="McCartney M.A."/>
            <person name="Auch B."/>
            <person name="Kono T."/>
            <person name="Mallez S."/>
            <person name="Zhang Y."/>
            <person name="Obille A."/>
            <person name="Becker A."/>
            <person name="Abrahante J.E."/>
            <person name="Garbe J."/>
            <person name="Badalamenti J.P."/>
            <person name="Herman A."/>
            <person name="Mangelson H."/>
            <person name="Liachko I."/>
            <person name="Sullivan S."/>
            <person name="Sone E.D."/>
            <person name="Koren S."/>
            <person name="Silverstein K.A.T."/>
            <person name="Beckman K.B."/>
            <person name="Gohl D.M."/>
        </authorList>
    </citation>
    <scope>NUCLEOTIDE SEQUENCE</scope>
    <source>
        <strain evidence="2">Duluth1</strain>
        <tissue evidence="2">Whole animal</tissue>
    </source>
</reference>
<organism evidence="2 3">
    <name type="scientific">Dreissena polymorpha</name>
    <name type="common">Zebra mussel</name>
    <name type="synonym">Mytilus polymorpha</name>
    <dbReference type="NCBI Taxonomy" id="45954"/>
    <lineage>
        <taxon>Eukaryota</taxon>
        <taxon>Metazoa</taxon>
        <taxon>Spiralia</taxon>
        <taxon>Lophotrochozoa</taxon>
        <taxon>Mollusca</taxon>
        <taxon>Bivalvia</taxon>
        <taxon>Autobranchia</taxon>
        <taxon>Heteroconchia</taxon>
        <taxon>Euheterodonta</taxon>
        <taxon>Imparidentia</taxon>
        <taxon>Neoheterodontei</taxon>
        <taxon>Myida</taxon>
        <taxon>Dreissenoidea</taxon>
        <taxon>Dreissenidae</taxon>
        <taxon>Dreissena</taxon>
    </lineage>
</organism>
<keyword evidence="1" id="KW-0472">Membrane</keyword>
<dbReference type="PANTHER" id="PTHR34305">
    <property type="entry name" value="EXPRESSED PROTEIN"/>
    <property type="match status" value="1"/>
</dbReference>
<proteinExistence type="predicted"/>
<dbReference type="EMBL" id="JAIWYP010000007">
    <property type="protein sequence ID" value="KAH3799822.1"/>
    <property type="molecule type" value="Genomic_DNA"/>
</dbReference>
<accession>A0A9D4J9E1</accession>
<dbReference type="OrthoDB" id="10071442at2759"/>
<evidence type="ECO:0000313" key="2">
    <source>
        <dbReference type="EMBL" id="KAH3799822.1"/>
    </source>
</evidence>
<sequence>MLVMLMSHHMMILSQHGMPSWIFWTLITTAHFFVLIVGPYPDSVVMDATSVSFRKHLMSWGELMSSIDRPGEPYDKKNPNKVKERTIFSATVRRILQQYVTCGIENSRSTSLLEAIRSDTGSAPMSDLVEHILGESKVVDQRIIVNAIWKDFVKVLASPNPVSSFIPPDEDIVDTLCKSFAKEEKLFSSDLELNMIQNKVPVIFDILKKIKNKFPFKLFLDCMAYMSSKVFQPFMQAPCPMELPDEQQNELEVYPCLSQFRKRGVYTADGRKRTKDDMCRKLAKGHPRLLPGIFTLYCLHGICYGFEVMRFCESPDVPFTLLRTRFPTAPKMVVYDNACSLHEYCLNRDPVFFKHTQFKVDSLHFKNHTACGPAYELKRYPAYAKFNSQVVEQANSRLQRLKASLSYMTQNNFLKHCKFYIWGQNTDILKRLNEENKAPK</sequence>
<protein>
    <submittedName>
        <fullName evidence="2">Uncharacterized protein</fullName>
    </submittedName>
</protein>
<name>A0A9D4J9E1_DREPO</name>
<reference evidence="2" key="2">
    <citation type="submission" date="2020-11" db="EMBL/GenBank/DDBJ databases">
        <authorList>
            <person name="McCartney M.A."/>
            <person name="Auch B."/>
            <person name="Kono T."/>
            <person name="Mallez S."/>
            <person name="Becker A."/>
            <person name="Gohl D.M."/>
            <person name="Silverstein K.A.T."/>
            <person name="Koren S."/>
            <person name="Bechman K.B."/>
            <person name="Herman A."/>
            <person name="Abrahante J.E."/>
            <person name="Garbe J."/>
        </authorList>
    </citation>
    <scope>NUCLEOTIDE SEQUENCE</scope>
    <source>
        <strain evidence="2">Duluth1</strain>
        <tissue evidence="2">Whole animal</tissue>
    </source>
</reference>
<comment type="caution">
    <text evidence="2">The sequence shown here is derived from an EMBL/GenBank/DDBJ whole genome shotgun (WGS) entry which is preliminary data.</text>
</comment>
<feature type="transmembrane region" description="Helical" evidence="1">
    <location>
        <begin position="21"/>
        <end position="40"/>
    </location>
</feature>